<gene>
    <name evidence="1" type="ORF">ENJ89_04390</name>
</gene>
<reference evidence="1" key="1">
    <citation type="journal article" date="2020" name="mSystems">
        <title>Genome- and Community-Level Interaction Insights into Carbon Utilization and Element Cycling Functions of Hydrothermarchaeota in Hydrothermal Sediment.</title>
        <authorList>
            <person name="Zhou Z."/>
            <person name="Liu Y."/>
            <person name="Xu W."/>
            <person name="Pan J."/>
            <person name="Luo Z.H."/>
            <person name="Li M."/>
        </authorList>
    </citation>
    <scope>NUCLEOTIDE SEQUENCE [LARGE SCALE GENOMIC DNA]</scope>
    <source>
        <strain evidence="1">HyVt-527</strain>
    </source>
</reference>
<evidence type="ECO:0000313" key="1">
    <source>
        <dbReference type="EMBL" id="HHJ52412.1"/>
    </source>
</evidence>
<sequence length="51" mass="5724">TINNTDCDLVIIGTPIDLRKLVNINKPAVRVTYELQEIGKPDLADVLSRFK</sequence>
<name>A0A7V5PPA2_CALAY</name>
<protein>
    <submittedName>
        <fullName evidence="1">GTPase</fullName>
    </submittedName>
</protein>
<accession>A0A7V5PPA2</accession>
<feature type="non-terminal residue" evidence="1">
    <location>
        <position position="1"/>
    </location>
</feature>
<dbReference type="EMBL" id="DROD01000297">
    <property type="protein sequence ID" value="HHJ52412.1"/>
    <property type="molecule type" value="Genomic_DNA"/>
</dbReference>
<dbReference type="Proteomes" id="UP000886124">
    <property type="component" value="Unassembled WGS sequence"/>
</dbReference>
<dbReference type="AlphaFoldDB" id="A0A7V5PPA2"/>
<organism evidence="1">
    <name type="scientific">Caldithrix abyssi</name>
    <dbReference type="NCBI Taxonomy" id="187145"/>
    <lineage>
        <taxon>Bacteria</taxon>
        <taxon>Pseudomonadati</taxon>
        <taxon>Calditrichota</taxon>
        <taxon>Calditrichia</taxon>
        <taxon>Calditrichales</taxon>
        <taxon>Calditrichaceae</taxon>
        <taxon>Caldithrix</taxon>
    </lineage>
</organism>
<comment type="caution">
    <text evidence="1">The sequence shown here is derived from an EMBL/GenBank/DDBJ whole genome shotgun (WGS) entry which is preliminary data.</text>
</comment>
<proteinExistence type="predicted"/>